<comment type="caution">
    <text evidence="2">The sequence shown here is derived from an EMBL/GenBank/DDBJ whole genome shotgun (WGS) entry which is preliminary data.</text>
</comment>
<dbReference type="Proteomes" id="UP001159363">
    <property type="component" value="Chromosome 12"/>
</dbReference>
<evidence type="ECO:0000256" key="1">
    <source>
        <dbReference type="SAM" id="MobiDB-lite"/>
    </source>
</evidence>
<organism evidence="2 3">
    <name type="scientific">Dryococelus australis</name>
    <dbReference type="NCBI Taxonomy" id="614101"/>
    <lineage>
        <taxon>Eukaryota</taxon>
        <taxon>Metazoa</taxon>
        <taxon>Ecdysozoa</taxon>
        <taxon>Arthropoda</taxon>
        <taxon>Hexapoda</taxon>
        <taxon>Insecta</taxon>
        <taxon>Pterygota</taxon>
        <taxon>Neoptera</taxon>
        <taxon>Polyneoptera</taxon>
        <taxon>Phasmatodea</taxon>
        <taxon>Verophasmatodea</taxon>
        <taxon>Anareolatae</taxon>
        <taxon>Phasmatidae</taxon>
        <taxon>Eurycanthinae</taxon>
        <taxon>Dryococelus</taxon>
    </lineage>
</organism>
<name>A0ABQ9GB46_9NEOP</name>
<gene>
    <name evidence="2" type="ORF">PR048_028637</name>
</gene>
<proteinExistence type="predicted"/>
<feature type="region of interest" description="Disordered" evidence="1">
    <location>
        <begin position="318"/>
        <end position="337"/>
    </location>
</feature>
<protein>
    <submittedName>
        <fullName evidence="2">Uncharacterized protein</fullName>
    </submittedName>
</protein>
<dbReference type="EMBL" id="JARBHB010000013">
    <property type="protein sequence ID" value="KAJ8869644.1"/>
    <property type="molecule type" value="Genomic_DNA"/>
</dbReference>
<evidence type="ECO:0000313" key="2">
    <source>
        <dbReference type="EMBL" id="KAJ8869644.1"/>
    </source>
</evidence>
<reference evidence="2 3" key="1">
    <citation type="submission" date="2023-02" db="EMBL/GenBank/DDBJ databases">
        <title>LHISI_Scaffold_Assembly.</title>
        <authorList>
            <person name="Stuart O.P."/>
            <person name="Cleave R."/>
            <person name="Magrath M.J.L."/>
            <person name="Mikheyev A.S."/>
        </authorList>
    </citation>
    <scope>NUCLEOTIDE SEQUENCE [LARGE SCALE GENOMIC DNA]</scope>
    <source>
        <strain evidence="2">Daus_M_001</strain>
        <tissue evidence="2">Leg muscle</tissue>
    </source>
</reference>
<evidence type="ECO:0000313" key="3">
    <source>
        <dbReference type="Proteomes" id="UP001159363"/>
    </source>
</evidence>
<accession>A0ABQ9GB46</accession>
<sequence length="583" mass="65147">MPRQKYHFLGSRPKKQELSELKQAASLHTKSTVWLCLYNIITTCSNNCTIRCSITTTYCHLALALRDVSFGTQSGEKNDPASVRCDPDLIPGLYKAGSQIWVNTRHFLVGLSIPPNKCFIQGATVRHEKESVIRLQSANIWHDVFLALYTVRNIKFSEERVCTCATQSIHFLRPLSFSFCCTALLTFLRNLVISHLRHFLYKCSAATRGCERNCKQQNDSSRSRIPNGGVNDCLGGRSVQGGHSRPSANGYGPPRHDQTTTHPPAPLFRRRQYLTNTTGGGEKNTPRHRPGDSSLRCVMAMEVLVYGVEAETLNENTKSGLEPTVLPSGSPKARHCASSPEIKSCNISTDTPWTFVERRLRNVVCGWKQSSDTLKTPYDRVKRGRKRKIIRASERVNVEWNFPMDQHESKPSESFFADVCPRPSQQPMQGRKNALRGRCTNWKCSQNPHKRGGGTVAERFARSPTTKANRVQSRFRHRIFASGNRAGRCRWSAGFLGDLQFPSALSFRRCSILTSIPSSALKASLLRASGTSIRSHATRNSLQCCQLFKLTGSSAARIAKKDKGRPTDERQTCGTAWIAISSP</sequence>
<feature type="region of interest" description="Disordered" evidence="1">
    <location>
        <begin position="235"/>
        <end position="265"/>
    </location>
</feature>
<feature type="region of interest" description="Disordered" evidence="1">
    <location>
        <begin position="275"/>
        <end position="294"/>
    </location>
</feature>
<keyword evidence="3" id="KW-1185">Reference proteome</keyword>